<evidence type="ECO:0000313" key="4">
    <source>
        <dbReference type="Proteomes" id="UP000251960"/>
    </source>
</evidence>
<sequence>MRTTATTRRERSSREIDVCNLPSSSRATDFTSTPSSIGAGTIPGEKMHLSEIKGIEGLRFTVTSGQGFVGVALCLKLLRCDAREVQSLNLHISSSWSQQLLDVGVRIIQG</sequence>
<dbReference type="GO" id="GO:0016616">
    <property type="term" value="F:oxidoreductase activity, acting on the CH-OH group of donors, NAD or NADP as acceptor"/>
    <property type="evidence" value="ECO:0007669"/>
    <property type="project" value="InterPro"/>
</dbReference>
<accession>A0A3L6DWA4</accession>
<dbReference type="AlphaFoldDB" id="A0A3L6DWA4"/>
<evidence type="ECO:0000259" key="2">
    <source>
        <dbReference type="Pfam" id="PF01073"/>
    </source>
</evidence>
<dbReference type="EMBL" id="NCVQ01000008">
    <property type="protein sequence ID" value="PWZ12910.1"/>
    <property type="molecule type" value="Genomic_DNA"/>
</dbReference>
<gene>
    <name evidence="3" type="ORF">Zm00014a_013088</name>
</gene>
<organism evidence="3 4">
    <name type="scientific">Zea mays</name>
    <name type="common">Maize</name>
    <dbReference type="NCBI Taxonomy" id="4577"/>
    <lineage>
        <taxon>Eukaryota</taxon>
        <taxon>Viridiplantae</taxon>
        <taxon>Streptophyta</taxon>
        <taxon>Embryophyta</taxon>
        <taxon>Tracheophyta</taxon>
        <taxon>Spermatophyta</taxon>
        <taxon>Magnoliopsida</taxon>
        <taxon>Liliopsida</taxon>
        <taxon>Poales</taxon>
        <taxon>Poaceae</taxon>
        <taxon>PACMAD clade</taxon>
        <taxon>Panicoideae</taxon>
        <taxon>Andropogonodae</taxon>
        <taxon>Andropogoneae</taxon>
        <taxon>Tripsacinae</taxon>
        <taxon>Zea</taxon>
    </lineage>
</organism>
<feature type="compositionally biased region" description="Polar residues" evidence="1">
    <location>
        <begin position="24"/>
        <end position="38"/>
    </location>
</feature>
<dbReference type="ExpressionAtlas" id="A0A3L6DWA4">
    <property type="expression patterns" value="baseline and differential"/>
</dbReference>
<feature type="region of interest" description="Disordered" evidence="1">
    <location>
        <begin position="24"/>
        <end position="43"/>
    </location>
</feature>
<dbReference type="InterPro" id="IPR002225">
    <property type="entry name" value="3Beta_OHSteriod_DH/Estase"/>
</dbReference>
<comment type="caution">
    <text evidence="3">The sequence shown here is derived from an EMBL/GenBank/DDBJ whole genome shotgun (WGS) entry which is preliminary data.</text>
</comment>
<dbReference type="Pfam" id="PF01073">
    <property type="entry name" value="3Beta_HSD"/>
    <property type="match status" value="1"/>
</dbReference>
<protein>
    <recommendedName>
        <fullName evidence="2">3-beta hydroxysteroid dehydrogenase/isomerase domain-containing protein</fullName>
    </recommendedName>
</protein>
<proteinExistence type="predicted"/>
<feature type="domain" description="3-beta hydroxysteroid dehydrogenase/isomerase" evidence="2">
    <location>
        <begin position="62"/>
        <end position="109"/>
    </location>
</feature>
<name>A0A3L6DWA4_MAIZE</name>
<dbReference type="Proteomes" id="UP000251960">
    <property type="component" value="Chromosome 7"/>
</dbReference>
<dbReference type="GO" id="GO:0006694">
    <property type="term" value="P:steroid biosynthetic process"/>
    <property type="evidence" value="ECO:0007669"/>
    <property type="project" value="InterPro"/>
</dbReference>
<reference evidence="3 4" key="1">
    <citation type="journal article" date="2018" name="Nat. Genet.">
        <title>Extensive intraspecific gene order and gene structural variations between Mo17 and other maize genomes.</title>
        <authorList>
            <person name="Sun S."/>
            <person name="Zhou Y."/>
            <person name="Chen J."/>
            <person name="Shi J."/>
            <person name="Zhao H."/>
            <person name="Zhao H."/>
            <person name="Song W."/>
            <person name="Zhang M."/>
            <person name="Cui Y."/>
            <person name="Dong X."/>
            <person name="Liu H."/>
            <person name="Ma X."/>
            <person name="Jiao Y."/>
            <person name="Wang B."/>
            <person name="Wei X."/>
            <person name="Stein J.C."/>
            <person name="Glaubitz J.C."/>
            <person name="Lu F."/>
            <person name="Yu G."/>
            <person name="Liang C."/>
            <person name="Fengler K."/>
            <person name="Li B."/>
            <person name="Rafalski A."/>
            <person name="Schnable P.S."/>
            <person name="Ware D.H."/>
            <person name="Buckler E.S."/>
            <person name="Lai J."/>
        </authorList>
    </citation>
    <scope>NUCLEOTIDE SEQUENCE [LARGE SCALE GENOMIC DNA]</scope>
    <source>
        <strain evidence="4">cv. Missouri 17</strain>
        <tissue evidence="3">Seedling</tissue>
    </source>
</reference>
<evidence type="ECO:0000313" key="3">
    <source>
        <dbReference type="EMBL" id="PWZ12910.1"/>
    </source>
</evidence>
<evidence type="ECO:0000256" key="1">
    <source>
        <dbReference type="SAM" id="MobiDB-lite"/>
    </source>
</evidence>